<sequence length="140" mass="15035">MTLNSVTARFGGRDVTFKIDRQDLPLFEAYAGIPAYEMFTRITAGKWTVENLKSVLTFASVPAGKLAELRQFTGVLRRMASSDTGLLDSYFKGCAPLVRRTLSSNPVAQYALLAQAILAGALFGITAADATFSDSTADGE</sequence>
<keyword evidence="2" id="KW-1185">Reference proteome</keyword>
<dbReference type="RefSeq" id="WP_254028152.1">
    <property type="nucleotide sequence ID" value="NZ_CAKXZS010000089.1"/>
</dbReference>
<name>A0ABM9EFD0_9HYPH</name>
<organism evidence="1 2">
    <name type="scientific">Mesorhizobium ventifaucium</name>
    <dbReference type="NCBI Taxonomy" id="666020"/>
    <lineage>
        <taxon>Bacteria</taxon>
        <taxon>Pseudomonadati</taxon>
        <taxon>Pseudomonadota</taxon>
        <taxon>Alphaproteobacteria</taxon>
        <taxon>Hyphomicrobiales</taxon>
        <taxon>Phyllobacteriaceae</taxon>
        <taxon>Mesorhizobium</taxon>
    </lineage>
</organism>
<gene>
    <name evidence="1" type="ORF">MES4922_90018</name>
</gene>
<evidence type="ECO:0000313" key="2">
    <source>
        <dbReference type="Proteomes" id="UP001152604"/>
    </source>
</evidence>
<proteinExistence type="predicted"/>
<evidence type="ECO:0000313" key="1">
    <source>
        <dbReference type="EMBL" id="CAH2408018.1"/>
    </source>
</evidence>
<accession>A0ABM9EFD0</accession>
<protein>
    <recommendedName>
        <fullName evidence="3">Gene transfer agent family protein</fullName>
    </recommendedName>
</protein>
<dbReference type="Proteomes" id="UP001152604">
    <property type="component" value="Unassembled WGS sequence"/>
</dbReference>
<evidence type="ECO:0008006" key="3">
    <source>
        <dbReference type="Google" id="ProtNLM"/>
    </source>
</evidence>
<comment type="caution">
    <text evidence="1">The sequence shown here is derived from an EMBL/GenBank/DDBJ whole genome shotgun (WGS) entry which is preliminary data.</text>
</comment>
<reference evidence="1" key="1">
    <citation type="submission" date="2022-03" db="EMBL/GenBank/DDBJ databases">
        <authorList>
            <person name="Brunel B."/>
        </authorList>
    </citation>
    <scope>NUCLEOTIDE SEQUENCE</scope>
    <source>
        <strain evidence="1">STM4922sample</strain>
    </source>
</reference>
<dbReference type="EMBL" id="CAKXZS010000089">
    <property type="protein sequence ID" value="CAH2408018.1"/>
    <property type="molecule type" value="Genomic_DNA"/>
</dbReference>